<dbReference type="PANTHER" id="PTHR11647:SF1">
    <property type="entry name" value="COLLAPSIN RESPONSE MEDIATOR PROTEIN"/>
    <property type="match status" value="1"/>
</dbReference>
<dbReference type="GO" id="GO:0005829">
    <property type="term" value="C:cytosol"/>
    <property type="evidence" value="ECO:0007669"/>
    <property type="project" value="TreeGrafter"/>
</dbReference>
<evidence type="ECO:0000259" key="9">
    <source>
        <dbReference type="Pfam" id="PF01979"/>
    </source>
</evidence>
<dbReference type="EMBL" id="CP062983">
    <property type="protein sequence ID" value="QPC84932.1"/>
    <property type="molecule type" value="Genomic_DNA"/>
</dbReference>
<evidence type="ECO:0000256" key="7">
    <source>
        <dbReference type="ARBA" id="ARBA00068457"/>
    </source>
</evidence>
<comment type="function">
    <text evidence="6">Catalyzes the stereospecific hydrolysis of the cyclic amide bond of D-hydantoin derivatives.</text>
</comment>
<keyword evidence="3" id="KW-0597">Phosphoprotein</keyword>
<dbReference type="SUPFAM" id="SSF51556">
    <property type="entry name" value="Metallo-dependent hydrolases"/>
    <property type="match status" value="1"/>
</dbReference>
<dbReference type="Pfam" id="PF01979">
    <property type="entry name" value="Amidohydro_1"/>
    <property type="match status" value="1"/>
</dbReference>
<evidence type="ECO:0000256" key="2">
    <source>
        <dbReference type="ARBA" id="ARBA00008829"/>
    </source>
</evidence>
<dbReference type="InterPro" id="IPR011059">
    <property type="entry name" value="Metal-dep_hydrolase_composite"/>
</dbReference>
<dbReference type="KEGG" id="pmet:G4Y79_11350"/>
<evidence type="ECO:0000313" key="10">
    <source>
        <dbReference type="EMBL" id="QPC84932.1"/>
    </source>
</evidence>
<accession>A0A7S8EDG4</accession>
<comment type="PTM">
    <text evidence="8">Carbamylation allows a single lysine to coordinate two divalent metal cations.</text>
</comment>
<dbReference type="InterPro" id="IPR006680">
    <property type="entry name" value="Amidohydro-rel"/>
</dbReference>
<sequence length="462" mass="50473">MTKLDVVIRNGEIVTAAGAIGQADIGILDGKIVQIGGELEGELELDATGKLVMPGGIDTHVHLSSPPSLQQREPRWVDDFYSGSAAALAGGITTLGNMSFADPGELPMDCIQRDADVARGQTMVDLYFHPVLRQAIPEVLDQIPTLFESGCNTIKMFTVFPDFDAQIPAFMEAARRAHQHGMLTLIHCEDHMLIEEATEQLLNAGKTSMRYYPESRPVNSEVIATQRAVSFAEATGAPVYIVHLSSKRALDVCIDAQERGLPVYVETRPLYLHLTRERFEDADGAKYVGQPPLREQSDVDALWEGIRQGYIHTVCTDHAPWSLEAKLDPTHDLRNLRPGVANLQTMIPMLYSEGVLKGRISLGKLVEVTSTNVAKLFGLFPHKGTIAVGSDADVVIFDPELEQTVEASMIKSNAAHSVFEGWKVTGWPIATLRRGELVFQNGEILSQPGSGELIARGKTQAL</sequence>
<keyword evidence="5 10" id="KW-0378">Hydrolase</keyword>
<keyword evidence="11" id="KW-1185">Reference proteome</keyword>
<name>A0A7S8EDG4_9CHLR</name>
<dbReference type="PANTHER" id="PTHR11647">
    <property type="entry name" value="HYDRANTOINASE/DIHYDROPYRIMIDINASE FAMILY MEMBER"/>
    <property type="match status" value="1"/>
</dbReference>
<dbReference type="FunFam" id="3.20.20.140:FF:000217">
    <property type="entry name" value="Dihydropyrimidinase-related protein 1"/>
    <property type="match status" value="1"/>
</dbReference>
<feature type="domain" description="Amidohydrolase-related" evidence="9">
    <location>
        <begin position="51"/>
        <end position="438"/>
    </location>
</feature>
<proteinExistence type="inferred from homology"/>
<dbReference type="GO" id="GO:0016812">
    <property type="term" value="F:hydrolase activity, acting on carbon-nitrogen (but not peptide) bonds, in cyclic amides"/>
    <property type="evidence" value="ECO:0007669"/>
    <property type="project" value="TreeGrafter"/>
</dbReference>
<gene>
    <name evidence="10" type="primary">hydA</name>
    <name evidence="10" type="ORF">G4Y79_11350</name>
</gene>
<dbReference type="SUPFAM" id="SSF51338">
    <property type="entry name" value="Composite domain of metallo-dependent hydrolases"/>
    <property type="match status" value="2"/>
</dbReference>
<evidence type="ECO:0000256" key="6">
    <source>
        <dbReference type="ARBA" id="ARBA00055040"/>
    </source>
</evidence>
<evidence type="ECO:0000256" key="8">
    <source>
        <dbReference type="PIRSR" id="PIRSR611778-50"/>
    </source>
</evidence>
<dbReference type="Gene3D" id="2.30.40.10">
    <property type="entry name" value="Urease, subunit C, domain 1"/>
    <property type="match status" value="1"/>
</dbReference>
<evidence type="ECO:0000256" key="4">
    <source>
        <dbReference type="ARBA" id="ARBA00022723"/>
    </source>
</evidence>
<dbReference type="InterPro" id="IPR032466">
    <property type="entry name" value="Metal_Hydrolase"/>
</dbReference>
<dbReference type="GO" id="GO:0046872">
    <property type="term" value="F:metal ion binding"/>
    <property type="evidence" value="ECO:0007669"/>
    <property type="project" value="UniProtKB-KW"/>
</dbReference>
<feature type="modified residue" description="N6-carboxylysine" evidence="8">
    <location>
        <position position="155"/>
    </location>
</feature>
<dbReference type="NCBIfam" id="TIGR02033">
    <property type="entry name" value="D-hydantoinase"/>
    <property type="match status" value="1"/>
</dbReference>
<evidence type="ECO:0000256" key="1">
    <source>
        <dbReference type="ARBA" id="ARBA00001947"/>
    </source>
</evidence>
<evidence type="ECO:0000313" key="11">
    <source>
        <dbReference type="Proteomes" id="UP000594468"/>
    </source>
</evidence>
<dbReference type="RefSeq" id="WP_195172995.1">
    <property type="nucleotide sequence ID" value="NZ_CP062983.1"/>
</dbReference>
<dbReference type="InterPro" id="IPR050378">
    <property type="entry name" value="Metallo-dep_Hydrolases_sf"/>
</dbReference>
<dbReference type="AlphaFoldDB" id="A0A7S8EDG4"/>
<reference evidence="10 11" key="1">
    <citation type="submission" date="2020-02" db="EMBL/GenBank/DDBJ databases">
        <authorList>
            <person name="Zheng R.K."/>
            <person name="Sun C.M."/>
        </authorList>
    </citation>
    <scope>NUCLEOTIDE SEQUENCE [LARGE SCALE GENOMIC DNA]</scope>
    <source>
        <strain evidence="11">rifampicinis</strain>
    </source>
</reference>
<protein>
    <recommendedName>
        <fullName evidence="7">D-hydantoinase</fullName>
    </recommendedName>
</protein>
<evidence type="ECO:0000256" key="5">
    <source>
        <dbReference type="ARBA" id="ARBA00022801"/>
    </source>
</evidence>
<keyword evidence="4" id="KW-0479">Metal-binding</keyword>
<comment type="similarity">
    <text evidence="2">Belongs to the metallo-dependent hydrolases superfamily. Hydantoinase/dihydropyrimidinase family.</text>
</comment>
<dbReference type="Gene3D" id="3.20.20.140">
    <property type="entry name" value="Metal-dependent hydrolases"/>
    <property type="match status" value="1"/>
</dbReference>
<evidence type="ECO:0000256" key="3">
    <source>
        <dbReference type="ARBA" id="ARBA00022553"/>
    </source>
</evidence>
<comment type="cofactor">
    <cofactor evidence="1">
        <name>Zn(2+)</name>
        <dbReference type="ChEBI" id="CHEBI:29105"/>
    </cofactor>
</comment>
<dbReference type="InterPro" id="IPR011778">
    <property type="entry name" value="Hydantoinase/dihydroPyrase"/>
</dbReference>
<dbReference type="Proteomes" id="UP000594468">
    <property type="component" value="Chromosome"/>
</dbReference>
<organism evidence="10 11">
    <name type="scientific">Phototrophicus methaneseepsis</name>
    <dbReference type="NCBI Taxonomy" id="2710758"/>
    <lineage>
        <taxon>Bacteria</taxon>
        <taxon>Bacillati</taxon>
        <taxon>Chloroflexota</taxon>
        <taxon>Candidatus Thermofontia</taxon>
        <taxon>Phototrophicales</taxon>
        <taxon>Phototrophicaceae</taxon>
        <taxon>Phototrophicus</taxon>
    </lineage>
</organism>